<sequence length="645" mass="68573">MPGPPRERPRLCVLGSGGALHDAILARGGAPAGSRALLVAVHEGWDTALHATARRTAADHGMAWLPVRTELSHAVIGPLEEPGAAGCADCAADRARRIRPDQAERDLVRQRHGAALAARPSSWLTGGAAELVGGLVAEEAQRLSDPAAGEPRTRRALLRVALDELSVSRHPFLPDPLCPVCGGVPEDTAERAVPELRARPAYRPGTYRTRAIGEELPALTETYVDEQVGLIGTLEGRSSGGLVVTSAPVGFRSGRRDAGHGRAATYRASRLTALLEAVERYGGSPGGRGTAVVASLAELGDRAVDPATVGVHTPEQYALRGFPFEPFSPEAPLRWVWGWSFARGEPLLVPETLAYREAGRGFVYETSNGCALGGSLEEAILYGLLEVAERDAFLLTWYARLPAPEIELSTAADRTVPLLAATVRAETGYRVRAFDISTEQGIPCVWAMAVNPADDGRPALVCAGGSHADPETAISGALHELSPALTTLLGRYADEDETARARRMAADPALVRGMDDHALLYANPGAAARLDFLTAAQPSRKTADIGQEPGGFAADDLRENLREAVRRFTRHGMDVIVVDQTAAEHRAGGLRCVKVLVPGALPLTFGHAHRRVTGLPRLPAAPVRLGHRDRPLAPEEVNPHPHPLP</sequence>
<dbReference type="Pfam" id="PF02624">
    <property type="entry name" value="YcaO"/>
    <property type="match status" value="1"/>
</dbReference>
<feature type="domain" description="YcaO" evidence="1">
    <location>
        <begin position="261"/>
        <end position="645"/>
    </location>
</feature>
<dbReference type="Gene3D" id="3.30.1330.230">
    <property type="match status" value="1"/>
</dbReference>
<keyword evidence="3" id="KW-1185">Reference proteome</keyword>
<dbReference type="PANTHER" id="PTHR37809:SF1">
    <property type="entry name" value="RIBOSOMAL PROTEIN S12 METHYLTHIOTRANSFERASE ACCESSORY FACTOR YCAO"/>
    <property type="match status" value="1"/>
</dbReference>
<gene>
    <name evidence="2" type="ORF">RM590_20640</name>
</gene>
<dbReference type="EMBL" id="JAVREL010000012">
    <property type="protein sequence ID" value="MDT0344998.1"/>
    <property type="molecule type" value="Genomic_DNA"/>
</dbReference>
<dbReference type="Proteomes" id="UP001183246">
    <property type="component" value="Unassembled WGS sequence"/>
</dbReference>
<dbReference type="Gene3D" id="3.40.50.720">
    <property type="entry name" value="NAD(P)-binding Rossmann-like Domain"/>
    <property type="match status" value="1"/>
</dbReference>
<evidence type="ECO:0000313" key="2">
    <source>
        <dbReference type="EMBL" id="MDT0344998.1"/>
    </source>
</evidence>
<evidence type="ECO:0000259" key="1">
    <source>
        <dbReference type="PROSITE" id="PS51664"/>
    </source>
</evidence>
<dbReference type="InterPro" id="IPR003776">
    <property type="entry name" value="YcaO-like_dom"/>
</dbReference>
<dbReference type="PANTHER" id="PTHR37809">
    <property type="entry name" value="RIBOSOMAL PROTEIN S12 METHYLTHIOTRANSFERASE ACCESSORY FACTOR YCAO"/>
    <property type="match status" value="1"/>
</dbReference>
<reference evidence="3" key="1">
    <citation type="submission" date="2023-07" db="EMBL/GenBank/DDBJ databases">
        <title>30 novel species of actinomycetes from the DSMZ collection.</title>
        <authorList>
            <person name="Nouioui I."/>
        </authorList>
    </citation>
    <scope>NUCLEOTIDE SEQUENCE [LARGE SCALE GENOMIC DNA]</scope>
    <source>
        <strain evidence="3">DSM 44938</strain>
    </source>
</reference>
<dbReference type="Gene3D" id="3.30.40.250">
    <property type="match status" value="1"/>
</dbReference>
<dbReference type="PROSITE" id="PS51664">
    <property type="entry name" value="YCAO"/>
    <property type="match status" value="1"/>
</dbReference>
<comment type="caution">
    <text evidence="2">The sequence shown here is derived from an EMBL/GenBank/DDBJ whole genome shotgun (WGS) entry which is preliminary data.</text>
</comment>
<dbReference type="NCBIfam" id="TIGR03604">
    <property type="entry name" value="TOMM_cyclo_SagD"/>
    <property type="match status" value="1"/>
</dbReference>
<accession>A0ABU2MUL0</accession>
<dbReference type="InterPro" id="IPR027624">
    <property type="entry name" value="TOMM_cyclo_SagD"/>
</dbReference>
<organism evidence="2 3">
    <name type="scientific">Streptomyces litchfieldiae</name>
    <dbReference type="NCBI Taxonomy" id="3075543"/>
    <lineage>
        <taxon>Bacteria</taxon>
        <taxon>Bacillati</taxon>
        <taxon>Actinomycetota</taxon>
        <taxon>Actinomycetes</taxon>
        <taxon>Kitasatosporales</taxon>
        <taxon>Streptomycetaceae</taxon>
        <taxon>Streptomyces</taxon>
    </lineage>
</organism>
<evidence type="ECO:0000313" key="3">
    <source>
        <dbReference type="Proteomes" id="UP001183246"/>
    </source>
</evidence>
<name>A0ABU2MUL0_9ACTN</name>
<dbReference type="NCBIfam" id="TIGR03882">
    <property type="entry name" value="cyclo_dehyd_2"/>
    <property type="match status" value="1"/>
</dbReference>
<dbReference type="Gene3D" id="3.30.160.660">
    <property type="match status" value="1"/>
</dbReference>
<dbReference type="RefSeq" id="WP_311706130.1">
    <property type="nucleotide sequence ID" value="NZ_JAVREL010000012.1"/>
</dbReference>
<protein>
    <submittedName>
        <fullName evidence="2">TOMM leader peptide-binding protein</fullName>
    </submittedName>
</protein>
<dbReference type="InterPro" id="IPR022291">
    <property type="entry name" value="Bacteriocin_synth_cyclodeHase"/>
</dbReference>
<proteinExistence type="predicted"/>